<dbReference type="InterPro" id="IPR006153">
    <property type="entry name" value="Cation/H_exchanger_TM"/>
</dbReference>
<dbReference type="PANTHER" id="PTHR42751">
    <property type="entry name" value="SODIUM/HYDROGEN EXCHANGER FAMILY/TRKA DOMAIN PROTEIN"/>
    <property type="match status" value="1"/>
</dbReference>
<feature type="transmembrane region" description="Helical" evidence="7">
    <location>
        <begin position="359"/>
        <end position="378"/>
    </location>
</feature>
<dbReference type="GO" id="GO:0006813">
    <property type="term" value="P:potassium ion transport"/>
    <property type="evidence" value="ECO:0007669"/>
    <property type="project" value="InterPro"/>
</dbReference>
<feature type="transmembrane region" description="Helical" evidence="7">
    <location>
        <begin position="33"/>
        <end position="52"/>
    </location>
</feature>
<proteinExistence type="inferred from homology"/>
<dbReference type="InterPro" id="IPR003148">
    <property type="entry name" value="RCK_N"/>
</dbReference>
<evidence type="ECO:0000256" key="7">
    <source>
        <dbReference type="SAM" id="Phobius"/>
    </source>
</evidence>
<evidence type="ECO:0000256" key="5">
    <source>
        <dbReference type="ARBA" id="ARBA00022989"/>
    </source>
</evidence>
<organism evidence="9 10">
    <name type="scientific">Bernardetia litoralis (strain ATCC 23117 / DSM 6794 / NBRC 15988 / NCIMB 1366 / Fx l1 / Sio-4)</name>
    <name type="common">Flexibacter litoralis</name>
    <dbReference type="NCBI Taxonomy" id="880071"/>
    <lineage>
        <taxon>Bacteria</taxon>
        <taxon>Pseudomonadati</taxon>
        <taxon>Bacteroidota</taxon>
        <taxon>Cytophagia</taxon>
        <taxon>Cytophagales</taxon>
        <taxon>Bernardetiaceae</taxon>
        <taxon>Bernardetia</taxon>
    </lineage>
</organism>
<keyword evidence="10" id="KW-1185">Reference proteome</keyword>
<dbReference type="RefSeq" id="WP_014797645.1">
    <property type="nucleotide sequence ID" value="NC_018018.1"/>
</dbReference>
<dbReference type="STRING" id="880071.Fleli_1795"/>
<accession>I4AJQ8</accession>
<dbReference type="Gene3D" id="3.40.50.720">
    <property type="entry name" value="NAD(P)-binding Rossmann-like Domain"/>
    <property type="match status" value="1"/>
</dbReference>
<feature type="domain" description="RCK N-terminal" evidence="8">
    <location>
        <begin position="421"/>
        <end position="537"/>
    </location>
</feature>
<dbReference type="EMBL" id="CP003345">
    <property type="protein sequence ID" value="AFM04193.1"/>
    <property type="molecule type" value="Genomic_DNA"/>
</dbReference>
<dbReference type="Pfam" id="PF02254">
    <property type="entry name" value="TrkA_N"/>
    <property type="match status" value="1"/>
</dbReference>
<feature type="transmembrane region" description="Helical" evidence="7">
    <location>
        <begin position="89"/>
        <end position="110"/>
    </location>
</feature>
<evidence type="ECO:0000256" key="1">
    <source>
        <dbReference type="ARBA" id="ARBA00004141"/>
    </source>
</evidence>
<keyword evidence="4 7" id="KW-0812">Transmembrane</keyword>
<dbReference type="Gene3D" id="1.20.1530.20">
    <property type="match status" value="1"/>
</dbReference>
<dbReference type="KEGG" id="fli:Fleli_1795"/>
<dbReference type="AlphaFoldDB" id="I4AJQ8"/>
<evidence type="ECO:0000313" key="9">
    <source>
        <dbReference type="EMBL" id="AFM04193.1"/>
    </source>
</evidence>
<keyword evidence="3" id="KW-0813">Transport</keyword>
<evidence type="ECO:0000256" key="6">
    <source>
        <dbReference type="ARBA" id="ARBA00023136"/>
    </source>
</evidence>
<feature type="transmembrane region" description="Helical" evidence="7">
    <location>
        <begin position="274"/>
        <end position="293"/>
    </location>
</feature>
<dbReference type="GO" id="GO:0015297">
    <property type="term" value="F:antiporter activity"/>
    <property type="evidence" value="ECO:0007669"/>
    <property type="project" value="InterPro"/>
</dbReference>
<feature type="transmembrane region" description="Helical" evidence="7">
    <location>
        <begin position="58"/>
        <end position="77"/>
    </location>
</feature>
<gene>
    <name evidence="9" type="ordered locus">Fleli_1795</name>
</gene>
<evidence type="ECO:0000259" key="8">
    <source>
        <dbReference type="PROSITE" id="PS51201"/>
    </source>
</evidence>
<dbReference type="OrthoDB" id="9781411at2"/>
<evidence type="ECO:0000256" key="3">
    <source>
        <dbReference type="ARBA" id="ARBA00022448"/>
    </source>
</evidence>
<sequence>MLLNIPPILTDVVVILALAIPVILVLHKMRLPSIVGFLLTGVIAGPYVLKLVTSQEHIDILAEIGVILLLFTIGMEFSLPNLIRIRKAVFVAGSLQLILTTVVFALITYFGTIDYWPIAIFYGFLSTLSSTAIVLKLLQMRGEMGSPHGQIILAILIFQDIAVVPMMLVMPILAGLADNVLQEVFLMIAKTAAVLAFLVLISKFVLKPFLNLIVMTKSKELFISTIVVICFSVAYLTSLAGLSLALGAFLAGLVMSESDYSHDATSYILPFKEIFTSIFFISIGMLMDIHFLWYNLVEILLLTLMSVVVQAFLAFWAVKALKVTAKTAIMVGLSICQIGEFAFILAKSGTDIGLMPIELYQYFLSTSVLSMAIAPILIMNSKHIAHFLIYKLPKPKMVSNWAAKRVRLPEFLQEFKDKNLEDHIVIIGFGYNGKTIAKAAYLSNIPFIIIETDPKKVKKDSLYRKNILFGDAMNEEVQHQVHFEKARIVVITITDIEIVKVLTHKIKYYNPEVGILVRNKRAKDIAAIEKAGADVVVTDELETNLELFTQALQYYYLPQSEVYSLISKIKEELSEE</sequence>
<keyword evidence="6 7" id="KW-0472">Membrane</keyword>
<feature type="transmembrane region" description="Helical" evidence="7">
    <location>
        <begin position="116"/>
        <end position="138"/>
    </location>
</feature>
<dbReference type="PROSITE" id="PS51201">
    <property type="entry name" value="RCK_N"/>
    <property type="match status" value="1"/>
</dbReference>
<feature type="transmembrane region" description="Helical" evidence="7">
    <location>
        <begin position="221"/>
        <end position="254"/>
    </location>
</feature>
<dbReference type="eggNOG" id="COG1226">
    <property type="taxonomic scope" value="Bacteria"/>
</dbReference>
<protein>
    <submittedName>
        <fullName evidence="9">Kef-type K+ transport system, predicted NAD-binding component</fullName>
    </submittedName>
</protein>
<dbReference type="InterPro" id="IPR036291">
    <property type="entry name" value="NAD(P)-bd_dom_sf"/>
</dbReference>
<dbReference type="eggNOG" id="COG4651">
    <property type="taxonomic scope" value="Bacteria"/>
</dbReference>
<evidence type="ECO:0000313" key="10">
    <source>
        <dbReference type="Proteomes" id="UP000006054"/>
    </source>
</evidence>
<feature type="transmembrane region" description="Helical" evidence="7">
    <location>
        <begin position="300"/>
        <end position="321"/>
    </location>
</feature>
<feature type="transmembrane region" description="Helical" evidence="7">
    <location>
        <begin position="327"/>
        <end position="347"/>
    </location>
</feature>
<dbReference type="Pfam" id="PF00999">
    <property type="entry name" value="Na_H_Exchanger"/>
    <property type="match status" value="1"/>
</dbReference>
<comment type="subcellular location">
    <subcellularLocation>
        <location evidence="1">Membrane</location>
        <topology evidence="1">Multi-pass membrane protein</topology>
    </subcellularLocation>
</comment>
<reference evidence="10" key="1">
    <citation type="submission" date="2012-06" db="EMBL/GenBank/DDBJ databases">
        <title>The complete genome of Flexibacter litoralis DSM 6794.</title>
        <authorList>
            <person name="Lucas S."/>
            <person name="Copeland A."/>
            <person name="Lapidus A."/>
            <person name="Glavina del Rio T."/>
            <person name="Dalin E."/>
            <person name="Tice H."/>
            <person name="Bruce D."/>
            <person name="Goodwin L."/>
            <person name="Pitluck S."/>
            <person name="Peters L."/>
            <person name="Ovchinnikova G."/>
            <person name="Lu M."/>
            <person name="Kyrpides N."/>
            <person name="Mavromatis K."/>
            <person name="Ivanova N."/>
            <person name="Brettin T."/>
            <person name="Detter J.C."/>
            <person name="Han C."/>
            <person name="Larimer F."/>
            <person name="Land M."/>
            <person name="Hauser L."/>
            <person name="Markowitz V."/>
            <person name="Cheng J.-F."/>
            <person name="Hugenholtz P."/>
            <person name="Woyke T."/>
            <person name="Wu D."/>
            <person name="Spring S."/>
            <person name="Lang E."/>
            <person name="Kopitz M."/>
            <person name="Brambilla E."/>
            <person name="Klenk H.-P."/>
            <person name="Eisen J.A."/>
        </authorList>
    </citation>
    <scope>NUCLEOTIDE SEQUENCE [LARGE SCALE GENOMIC DNA]</scope>
    <source>
        <strain evidence="10">ATCC 23117 / DSM 6794 / NBRC 15988 / NCIMB 1366 / Sio-4</strain>
    </source>
</reference>
<dbReference type="Proteomes" id="UP000006054">
    <property type="component" value="Chromosome"/>
</dbReference>
<feature type="transmembrane region" description="Helical" evidence="7">
    <location>
        <begin position="6"/>
        <end position="26"/>
    </location>
</feature>
<feature type="transmembrane region" description="Helical" evidence="7">
    <location>
        <begin position="180"/>
        <end position="201"/>
    </location>
</feature>
<dbReference type="PANTHER" id="PTHR42751:SF3">
    <property type="entry name" value="SODIUM_GLUTAMATE SYMPORTER"/>
    <property type="match status" value="1"/>
</dbReference>
<dbReference type="GO" id="GO:0016020">
    <property type="term" value="C:membrane"/>
    <property type="evidence" value="ECO:0007669"/>
    <property type="project" value="UniProtKB-SubCell"/>
</dbReference>
<feature type="transmembrane region" description="Helical" evidence="7">
    <location>
        <begin position="150"/>
        <end position="174"/>
    </location>
</feature>
<dbReference type="SUPFAM" id="SSF51735">
    <property type="entry name" value="NAD(P)-binding Rossmann-fold domains"/>
    <property type="match status" value="1"/>
</dbReference>
<evidence type="ECO:0000256" key="4">
    <source>
        <dbReference type="ARBA" id="ARBA00022692"/>
    </source>
</evidence>
<evidence type="ECO:0000256" key="2">
    <source>
        <dbReference type="ARBA" id="ARBA00005551"/>
    </source>
</evidence>
<dbReference type="GO" id="GO:1902600">
    <property type="term" value="P:proton transmembrane transport"/>
    <property type="evidence" value="ECO:0007669"/>
    <property type="project" value="InterPro"/>
</dbReference>
<dbReference type="HOGENOM" id="CLU_005126_9_0_10"/>
<keyword evidence="5 7" id="KW-1133">Transmembrane helix</keyword>
<name>I4AJQ8_BERLS</name>
<dbReference type="InterPro" id="IPR038770">
    <property type="entry name" value="Na+/solute_symporter_sf"/>
</dbReference>
<comment type="similarity">
    <text evidence="2">Belongs to the monovalent cation:proton antiporter 2 (CPA2) transporter (TC 2.A.37) family.</text>
</comment>